<dbReference type="Proteomes" id="UP000178449">
    <property type="component" value="Unassembled WGS sequence"/>
</dbReference>
<evidence type="ECO:0000259" key="8">
    <source>
        <dbReference type="PROSITE" id="PS50109"/>
    </source>
</evidence>
<feature type="domain" description="Histidine kinase" evidence="8">
    <location>
        <begin position="162"/>
        <end position="377"/>
    </location>
</feature>
<dbReference type="EMBL" id="MFNE01000026">
    <property type="protein sequence ID" value="OGG95198.1"/>
    <property type="molecule type" value="Genomic_DNA"/>
</dbReference>
<dbReference type="Pfam" id="PF00512">
    <property type="entry name" value="HisKA"/>
    <property type="match status" value="1"/>
</dbReference>
<evidence type="ECO:0000256" key="5">
    <source>
        <dbReference type="ARBA" id="ARBA00022777"/>
    </source>
</evidence>
<keyword evidence="6" id="KW-0902">Two-component regulatory system</keyword>
<keyword evidence="3" id="KW-0597">Phosphoprotein</keyword>
<evidence type="ECO:0000256" key="4">
    <source>
        <dbReference type="ARBA" id="ARBA00022679"/>
    </source>
</evidence>
<dbReference type="CDD" id="cd00082">
    <property type="entry name" value="HisKA"/>
    <property type="match status" value="1"/>
</dbReference>
<dbReference type="Gene3D" id="1.10.287.130">
    <property type="match status" value="1"/>
</dbReference>
<dbReference type="PROSITE" id="PS50109">
    <property type="entry name" value="HIS_KIN"/>
    <property type="match status" value="1"/>
</dbReference>
<dbReference type="InterPro" id="IPR003594">
    <property type="entry name" value="HATPase_dom"/>
</dbReference>
<comment type="caution">
    <text evidence="9">The sequence shown here is derived from an EMBL/GenBank/DDBJ whole genome shotgun (WGS) entry which is preliminary data.</text>
</comment>
<dbReference type="InterPro" id="IPR036890">
    <property type="entry name" value="HATPase_C_sf"/>
</dbReference>
<comment type="catalytic activity">
    <reaction evidence="1">
        <text>ATP + protein L-histidine = ADP + protein N-phospho-L-histidine.</text>
        <dbReference type="EC" id="2.7.13.3"/>
    </reaction>
</comment>
<dbReference type="InterPro" id="IPR003661">
    <property type="entry name" value="HisK_dim/P_dom"/>
</dbReference>
<keyword evidence="4" id="KW-0808">Transferase</keyword>
<evidence type="ECO:0000256" key="1">
    <source>
        <dbReference type="ARBA" id="ARBA00000085"/>
    </source>
</evidence>
<evidence type="ECO:0000256" key="2">
    <source>
        <dbReference type="ARBA" id="ARBA00012438"/>
    </source>
</evidence>
<keyword evidence="7" id="KW-0175">Coiled coil</keyword>
<dbReference type="EC" id="2.7.13.3" evidence="2"/>
<gene>
    <name evidence="9" type="ORF">A2527_08480</name>
</gene>
<dbReference type="SMART" id="SM00387">
    <property type="entry name" value="HATPase_c"/>
    <property type="match status" value="1"/>
</dbReference>
<dbReference type="STRING" id="1817772.A2527_08480"/>
<evidence type="ECO:0000313" key="9">
    <source>
        <dbReference type="EMBL" id="OGG95198.1"/>
    </source>
</evidence>
<organism evidence="9 10">
    <name type="scientific">Candidatus Lambdaproteobacteria bacterium RIFOXYD2_FULL_50_16</name>
    <dbReference type="NCBI Taxonomy" id="1817772"/>
    <lineage>
        <taxon>Bacteria</taxon>
        <taxon>Pseudomonadati</taxon>
        <taxon>Pseudomonadota</taxon>
        <taxon>Candidatus Lambdaproteobacteria</taxon>
    </lineage>
</organism>
<dbReference type="InterPro" id="IPR005467">
    <property type="entry name" value="His_kinase_dom"/>
</dbReference>
<dbReference type="InterPro" id="IPR004358">
    <property type="entry name" value="Sig_transdc_His_kin-like_C"/>
</dbReference>
<proteinExistence type="predicted"/>
<evidence type="ECO:0000256" key="7">
    <source>
        <dbReference type="SAM" id="Coils"/>
    </source>
</evidence>
<dbReference type="Gene3D" id="3.30.565.10">
    <property type="entry name" value="Histidine kinase-like ATPase, C-terminal domain"/>
    <property type="match status" value="1"/>
</dbReference>
<dbReference type="Pfam" id="PF02518">
    <property type="entry name" value="HATPase_c"/>
    <property type="match status" value="1"/>
</dbReference>
<dbReference type="SMART" id="SM00388">
    <property type="entry name" value="HisKA"/>
    <property type="match status" value="1"/>
</dbReference>
<dbReference type="InterPro" id="IPR036097">
    <property type="entry name" value="HisK_dim/P_sf"/>
</dbReference>
<dbReference type="CDD" id="cd16922">
    <property type="entry name" value="HATPase_EvgS-ArcB-TorS-like"/>
    <property type="match status" value="1"/>
</dbReference>
<reference evidence="9 10" key="1">
    <citation type="journal article" date="2016" name="Nat. Commun.">
        <title>Thousands of microbial genomes shed light on interconnected biogeochemical processes in an aquifer system.</title>
        <authorList>
            <person name="Anantharaman K."/>
            <person name="Brown C.T."/>
            <person name="Hug L.A."/>
            <person name="Sharon I."/>
            <person name="Castelle C.J."/>
            <person name="Probst A.J."/>
            <person name="Thomas B.C."/>
            <person name="Singh A."/>
            <person name="Wilkins M.J."/>
            <person name="Karaoz U."/>
            <person name="Brodie E.L."/>
            <person name="Williams K.H."/>
            <person name="Hubbard S.S."/>
            <person name="Banfield J.F."/>
        </authorList>
    </citation>
    <scope>NUCLEOTIDE SEQUENCE [LARGE SCALE GENOMIC DNA]</scope>
</reference>
<dbReference type="SUPFAM" id="SSF55874">
    <property type="entry name" value="ATPase domain of HSP90 chaperone/DNA topoisomerase II/histidine kinase"/>
    <property type="match status" value="1"/>
</dbReference>
<dbReference type="SUPFAM" id="SSF47384">
    <property type="entry name" value="Homodimeric domain of signal transducing histidine kinase"/>
    <property type="match status" value="1"/>
</dbReference>
<protein>
    <recommendedName>
        <fullName evidence="2">histidine kinase</fullName>
        <ecNumber evidence="2">2.7.13.3</ecNumber>
    </recommendedName>
</protein>
<name>A0A1F6GAR7_9PROT</name>
<keyword evidence="5" id="KW-0418">Kinase</keyword>
<dbReference type="GO" id="GO:0000155">
    <property type="term" value="F:phosphorelay sensor kinase activity"/>
    <property type="evidence" value="ECO:0007669"/>
    <property type="project" value="InterPro"/>
</dbReference>
<dbReference type="PANTHER" id="PTHR43047">
    <property type="entry name" value="TWO-COMPONENT HISTIDINE PROTEIN KINASE"/>
    <property type="match status" value="1"/>
</dbReference>
<dbReference type="AlphaFoldDB" id="A0A1F6GAR7"/>
<accession>A0A1F6GAR7</accession>
<evidence type="ECO:0000256" key="6">
    <source>
        <dbReference type="ARBA" id="ARBA00023012"/>
    </source>
</evidence>
<evidence type="ECO:0000256" key="3">
    <source>
        <dbReference type="ARBA" id="ARBA00022553"/>
    </source>
</evidence>
<sequence>MDERELIFLGKETLINSAKNLSNTLGLPLVKKTRLEAFEALVKGQGGLILSDDASFAKEHKDLLNRRPYGFLLVEAGTALIEGLIHFETAPLEPAILRHRAKGLLERIWLKDRLSDQDMAEQDRHHALTNEKAVLGHLRNQLKDALALAERRAKEKTDLLNLLSHEIRTPLNGIISLLHFFEASELTPDQEGYLRALTRTGNTVLEMVNGLLEWGKIESGQIECQAKEFEVNGLLEEIELLFRPLANQAGIALRTQGSAQPALVTGDLMKLRQSLVNLVGNALKYTESGWVSISAGPIKTGWRFEVKDSGKGIAADKLGHLFNPFWQVEEYGSKENRGSGLGLAIVKQLVEIMGGKIEVSSQIGQGSCFAIELPLVAKSPYPAEEKSLGKFASEGEVYLWAIKRHLGDRNLLAAQSLLERFEVLCQTHGALELVPGLKQLTEAVRLGQREVYQPAFYQLVKRFNGTQIAQSGAA</sequence>
<dbReference type="PRINTS" id="PR00344">
    <property type="entry name" value="BCTRLSENSOR"/>
</dbReference>
<evidence type="ECO:0000313" key="10">
    <source>
        <dbReference type="Proteomes" id="UP000178449"/>
    </source>
</evidence>
<dbReference type="FunFam" id="3.30.565.10:FF:000010">
    <property type="entry name" value="Sensor histidine kinase RcsC"/>
    <property type="match status" value="1"/>
</dbReference>
<feature type="coiled-coil region" evidence="7">
    <location>
        <begin position="139"/>
        <end position="166"/>
    </location>
</feature>